<reference evidence="2" key="1">
    <citation type="journal article" date="2023" name="Mol. Phylogenet. Evol.">
        <title>Genome-scale phylogeny and comparative genomics of the fungal order Sordariales.</title>
        <authorList>
            <person name="Hensen N."/>
            <person name="Bonometti L."/>
            <person name="Westerberg I."/>
            <person name="Brannstrom I.O."/>
            <person name="Guillou S."/>
            <person name="Cros-Aarteil S."/>
            <person name="Calhoun S."/>
            <person name="Haridas S."/>
            <person name="Kuo A."/>
            <person name="Mondo S."/>
            <person name="Pangilinan J."/>
            <person name="Riley R."/>
            <person name="LaButti K."/>
            <person name="Andreopoulos B."/>
            <person name="Lipzen A."/>
            <person name="Chen C."/>
            <person name="Yan M."/>
            <person name="Daum C."/>
            <person name="Ng V."/>
            <person name="Clum A."/>
            <person name="Steindorff A."/>
            <person name="Ohm R.A."/>
            <person name="Martin F."/>
            <person name="Silar P."/>
            <person name="Natvig D.O."/>
            <person name="Lalanne C."/>
            <person name="Gautier V."/>
            <person name="Ament-Velasquez S.L."/>
            <person name="Kruys A."/>
            <person name="Hutchinson M.I."/>
            <person name="Powell A.J."/>
            <person name="Barry K."/>
            <person name="Miller A.N."/>
            <person name="Grigoriev I.V."/>
            <person name="Debuchy R."/>
            <person name="Gladieux P."/>
            <person name="Hiltunen Thoren M."/>
            <person name="Johannesson H."/>
        </authorList>
    </citation>
    <scope>NUCLEOTIDE SEQUENCE</scope>
    <source>
        <strain evidence="2">PSN243</strain>
    </source>
</reference>
<evidence type="ECO:0000313" key="2">
    <source>
        <dbReference type="EMBL" id="KAK4442503.1"/>
    </source>
</evidence>
<dbReference type="InterPro" id="IPR036278">
    <property type="entry name" value="Sialidase_sf"/>
</dbReference>
<evidence type="ECO:0000256" key="1">
    <source>
        <dbReference type="SAM" id="MobiDB-lite"/>
    </source>
</evidence>
<dbReference type="EMBL" id="MU866014">
    <property type="protein sequence ID" value="KAK4442503.1"/>
    <property type="molecule type" value="Genomic_DNA"/>
</dbReference>
<accession>A0AAV9G0E7</accession>
<comment type="caution">
    <text evidence="2">The sequence shown here is derived from an EMBL/GenBank/DDBJ whole genome shotgun (WGS) entry which is preliminary data.</text>
</comment>
<sequence>MYYVGLVAHQFGRTNAILMKNAVSNGTDWKFTPYGFADITTVYEGQGVAYPSVAQIGNNDTHLICVFQATVPILNKAVIGSVTSTDNGRNWKDYQEIRREPSGNAKRPYVANIQGNLVLTFQTDESSGTANSSRSDTTKMMIRTDGKTWAFVNPQAGTAQGTLGSDMKQTSLYDLGGGDILVLYGGEDTPLRSGKWTLDGSSASDPSAGPSPGVATAPVATPLSSSYSVVNISPTSSATVFLPTTITTAFTASTTSIDTASTSTILTVNISPTSSTAAIAPTVLTTSVVPAAPSTTQTAPAPRQTCNGRRKKMLHVV</sequence>
<keyword evidence="3" id="KW-1185">Reference proteome</keyword>
<evidence type="ECO:0000313" key="3">
    <source>
        <dbReference type="Proteomes" id="UP001321760"/>
    </source>
</evidence>
<dbReference type="AlphaFoldDB" id="A0AAV9G0E7"/>
<gene>
    <name evidence="2" type="ORF">QBC34DRAFT_454665</name>
</gene>
<protein>
    <recommendedName>
        <fullName evidence="4">Glycoside Hydrolase Family 93</fullName>
    </recommendedName>
</protein>
<name>A0AAV9G0E7_9PEZI</name>
<evidence type="ECO:0008006" key="4">
    <source>
        <dbReference type="Google" id="ProtNLM"/>
    </source>
</evidence>
<proteinExistence type="predicted"/>
<feature type="compositionally biased region" description="Low complexity" evidence="1">
    <location>
        <begin position="199"/>
        <end position="213"/>
    </location>
</feature>
<dbReference type="Gene3D" id="2.120.10.10">
    <property type="match status" value="1"/>
</dbReference>
<organism evidence="2 3">
    <name type="scientific">Podospora aff. communis PSN243</name>
    <dbReference type="NCBI Taxonomy" id="3040156"/>
    <lineage>
        <taxon>Eukaryota</taxon>
        <taxon>Fungi</taxon>
        <taxon>Dikarya</taxon>
        <taxon>Ascomycota</taxon>
        <taxon>Pezizomycotina</taxon>
        <taxon>Sordariomycetes</taxon>
        <taxon>Sordariomycetidae</taxon>
        <taxon>Sordariales</taxon>
        <taxon>Podosporaceae</taxon>
        <taxon>Podospora</taxon>
    </lineage>
</organism>
<dbReference type="Proteomes" id="UP001321760">
    <property type="component" value="Unassembled WGS sequence"/>
</dbReference>
<dbReference type="SUPFAM" id="SSF50939">
    <property type="entry name" value="Sialidases"/>
    <property type="match status" value="1"/>
</dbReference>
<feature type="region of interest" description="Disordered" evidence="1">
    <location>
        <begin position="195"/>
        <end position="216"/>
    </location>
</feature>
<reference evidence="2" key="2">
    <citation type="submission" date="2023-05" db="EMBL/GenBank/DDBJ databases">
        <authorList>
            <consortium name="Lawrence Berkeley National Laboratory"/>
            <person name="Steindorff A."/>
            <person name="Hensen N."/>
            <person name="Bonometti L."/>
            <person name="Westerberg I."/>
            <person name="Brannstrom I.O."/>
            <person name="Guillou S."/>
            <person name="Cros-Aarteil S."/>
            <person name="Calhoun S."/>
            <person name="Haridas S."/>
            <person name="Kuo A."/>
            <person name="Mondo S."/>
            <person name="Pangilinan J."/>
            <person name="Riley R."/>
            <person name="Labutti K."/>
            <person name="Andreopoulos B."/>
            <person name="Lipzen A."/>
            <person name="Chen C."/>
            <person name="Yanf M."/>
            <person name="Daum C."/>
            <person name="Ng V."/>
            <person name="Clum A."/>
            <person name="Ohm R."/>
            <person name="Martin F."/>
            <person name="Silar P."/>
            <person name="Natvig D."/>
            <person name="Lalanne C."/>
            <person name="Gautier V."/>
            <person name="Ament-Velasquez S.L."/>
            <person name="Kruys A."/>
            <person name="Hutchinson M.I."/>
            <person name="Powell A.J."/>
            <person name="Barry K."/>
            <person name="Miller A.N."/>
            <person name="Grigoriev I.V."/>
            <person name="Debuchy R."/>
            <person name="Gladieux P."/>
            <person name="Thoren M.H."/>
            <person name="Johannesson H."/>
        </authorList>
    </citation>
    <scope>NUCLEOTIDE SEQUENCE</scope>
    <source>
        <strain evidence="2">PSN243</strain>
    </source>
</reference>